<proteinExistence type="inferred from homology"/>
<keyword evidence="2" id="KW-1133">Transmembrane helix</keyword>
<dbReference type="GO" id="GO:0016780">
    <property type="term" value="F:phosphotransferase activity, for other substituted phosphate groups"/>
    <property type="evidence" value="ECO:0007669"/>
    <property type="project" value="TreeGrafter"/>
</dbReference>
<dbReference type="EMBL" id="DRGL01000082">
    <property type="protein sequence ID" value="HEA23616.1"/>
    <property type="molecule type" value="Genomic_DNA"/>
</dbReference>
<feature type="domain" description="Bacterial sugar transferase" evidence="3">
    <location>
        <begin position="7"/>
        <end position="182"/>
    </location>
</feature>
<dbReference type="Proteomes" id="UP000886191">
    <property type="component" value="Unassembled WGS sequence"/>
</dbReference>
<name>A0A831QW06_9FLAO</name>
<dbReference type="PANTHER" id="PTHR30576:SF8">
    <property type="entry name" value="UNDECAPRENYL-PHOSPHATE GALACTOSE PHOSPHOTRANSFERASE"/>
    <property type="match status" value="1"/>
</dbReference>
<keyword evidence="2" id="KW-0472">Membrane</keyword>
<dbReference type="AlphaFoldDB" id="A0A831QW06"/>
<gene>
    <name evidence="4" type="ORF">ENH87_22255</name>
</gene>
<evidence type="ECO:0000256" key="1">
    <source>
        <dbReference type="ARBA" id="ARBA00006464"/>
    </source>
</evidence>
<dbReference type="InterPro" id="IPR003362">
    <property type="entry name" value="Bact_transf"/>
</dbReference>
<accession>A0A831QW06</accession>
<evidence type="ECO:0000313" key="4">
    <source>
        <dbReference type="EMBL" id="HEA23616.1"/>
    </source>
</evidence>
<reference evidence="4" key="1">
    <citation type="journal article" date="2020" name="mSystems">
        <title>Genome- and Community-Level Interaction Insights into Carbon Utilization and Element Cycling Functions of Hydrothermarchaeota in Hydrothermal Sediment.</title>
        <authorList>
            <person name="Zhou Z."/>
            <person name="Liu Y."/>
            <person name="Xu W."/>
            <person name="Pan J."/>
            <person name="Luo Z.H."/>
            <person name="Li M."/>
        </authorList>
    </citation>
    <scope>NUCLEOTIDE SEQUENCE [LARGE SCALE GENOMIC DNA]</scope>
    <source>
        <strain evidence="4">HyVt-345</strain>
    </source>
</reference>
<comment type="similarity">
    <text evidence="1">Belongs to the bacterial sugar transferase family.</text>
</comment>
<dbReference type="PANTHER" id="PTHR30576">
    <property type="entry name" value="COLANIC BIOSYNTHESIS UDP-GLUCOSE LIPID CARRIER TRANSFERASE"/>
    <property type="match status" value="1"/>
</dbReference>
<keyword evidence="2" id="KW-0812">Transmembrane</keyword>
<sequence>MYISFIKPVSDFLISLLAVLIFLPIFIVIYLLLRFGSIRQPFFYQPRPGKGEHIFNIVKFKTMTDETDDKGELLPDDKRLTRIGSILRKTSLDEIPQLLNVLKGDMSLVGPRPLRVRYLPFYTEREKLRHSIRPGVTGLAQVSGRNALSWDKRLEIDAWYAEHIGFFLDCKILLKTVVKIFKSSETEFSEGPDSLDEYRR</sequence>
<keyword evidence="4" id="KW-0808">Transferase</keyword>
<evidence type="ECO:0000256" key="2">
    <source>
        <dbReference type="SAM" id="Phobius"/>
    </source>
</evidence>
<comment type="caution">
    <text evidence="4">The sequence shown here is derived from an EMBL/GenBank/DDBJ whole genome shotgun (WGS) entry which is preliminary data.</text>
</comment>
<organism evidence="4">
    <name type="scientific">Pricia antarctica</name>
    <dbReference type="NCBI Taxonomy" id="641691"/>
    <lineage>
        <taxon>Bacteria</taxon>
        <taxon>Pseudomonadati</taxon>
        <taxon>Bacteroidota</taxon>
        <taxon>Flavobacteriia</taxon>
        <taxon>Flavobacteriales</taxon>
        <taxon>Flavobacteriaceae</taxon>
        <taxon>Pricia</taxon>
    </lineage>
</organism>
<protein>
    <submittedName>
        <fullName evidence="4">Sugar transferase</fullName>
    </submittedName>
</protein>
<dbReference type="Pfam" id="PF02397">
    <property type="entry name" value="Bac_transf"/>
    <property type="match status" value="1"/>
</dbReference>
<evidence type="ECO:0000259" key="3">
    <source>
        <dbReference type="Pfam" id="PF02397"/>
    </source>
</evidence>
<feature type="transmembrane region" description="Helical" evidence="2">
    <location>
        <begin position="12"/>
        <end position="33"/>
    </location>
</feature>